<proteinExistence type="predicted"/>
<keyword evidence="2" id="KW-1185">Reference proteome</keyword>
<dbReference type="Proteomes" id="UP001500571">
    <property type="component" value="Unassembled WGS sequence"/>
</dbReference>
<dbReference type="InterPro" id="IPR007804">
    <property type="entry name" value="GvpG"/>
</dbReference>
<accession>A0ABP5C1Y1</accession>
<sequence length="81" mass="8956">MGLLTGILTLPLAPLRGTVAIAEQIRQQAEEAYYDPAAIRRELEQVDQLRTDGEISEDEATAWEDQLIERMMIARGGSGRG</sequence>
<evidence type="ECO:0000313" key="2">
    <source>
        <dbReference type="Proteomes" id="UP001500571"/>
    </source>
</evidence>
<name>A0ABP5C1Y1_9ACTN</name>
<dbReference type="EMBL" id="BAAAPB010000001">
    <property type="protein sequence ID" value="GAA1956492.1"/>
    <property type="molecule type" value="Genomic_DNA"/>
</dbReference>
<dbReference type="RefSeq" id="WP_344043962.1">
    <property type="nucleotide sequence ID" value="NZ_BAAAPB010000001.1"/>
</dbReference>
<organism evidence="1 2">
    <name type="scientific">Nocardioides panacihumi</name>
    <dbReference type="NCBI Taxonomy" id="400774"/>
    <lineage>
        <taxon>Bacteria</taxon>
        <taxon>Bacillati</taxon>
        <taxon>Actinomycetota</taxon>
        <taxon>Actinomycetes</taxon>
        <taxon>Propionibacteriales</taxon>
        <taxon>Nocardioidaceae</taxon>
        <taxon>Nocardioides</taxon>
    </lineage>
</organism>
<gene>
    <name evidence="1" type="ORF">GCM10009798_14810</name>
</gene>
<protein>
    <submittedName>
        <fullName evidence="1">Gas vesicle protein GvpG</fullName>
    </submittedName>
</protein>
<evidence type="ECO:0000313" key="1">
    <source>
        <dbReference type="EMBL" id="GAA1956492.1"/>
    </source>
</evidence>
<reference evidence="2" key="1">
    <citation type="journal article" date="2019" name="Int. J. Syst. Evol. Microbiol.">
        <title>The Global Catalogue of Microorganisms (GCM) 10K type strain sequencing project: providing services to taxonomists for standard genome sequencing and annotation.</title>
        <authorList>
            <consortium name="The Broad Institute Genomics Platform"/>
            <consortium name="The Broad Institute Genome Sequencing Center for Infectious Disease"/>
            <person name="Wu L."/>
            <person name="Ma J."/>
        </authorList>
    </citation>
    <scope>NUCLEOTIDE SEQUENCE [LARGE SCALE GENOMIC DNA]</scope>
    <source>
        <strain evidence="2">JCM 15309</strain>
    </source>
</reference>
<comment type="caution">
    <text evidence="1">The sequence shown here is derived from an EMBL/GenBank/DDBJ whole genome shotgun (WGS) entry which is preliminary data.</text>
</comment>
<dbReference type="Pfam" id="PF05120">
    <property type="entry name" value="GvpG"/>
    <property type="match status" value="1"/>
</dbReference>